<feature type="compositionally biased region" description="Basic residues" evidence="1">
    <location>
        <begin position="1"/>
        <end position="24"/>
    </location>
</feature>
<evidence type="ECO:0000313" key="2">
    <source>
        <dbReference type="EMBL" id="MFD2170497.1"/>
    </source>
</evidence>
<feature type="region of interest" description="Disordered" evidence="1">
    <location>
        <begin position="38"/>
        <end position="87"/>
    </location>
</feature>
<keyword evidence="3" id="KW-1185">Reference proteome</keyword>
<feature type="compositionally biased region" description="Polar residues" evidence="1">
    <location>
        <begin position="38"/>
        <end position="69"/>
    </location>
</feature>
<comment type="caution">
    <text evidence="2">The sequence shown here is derived from an EMBL/GenBank/DDBJ whole genome shotgun (WGS) entry which is preliminary data.</text>
</comment>
<evidence type="ECO:0000256" key="1">
    <source>
        <dbReference type="SAM" id="MobiDB-lite"/>
    </source>
</evidence>
<protein>
    <submittedName>
        <fullName evidence="2">Uncharacterized protein</fullName>
    </submittedName>
</protein>
<dbReference type="Proteomes" id="UP001597343">
    <property type="component" value="Unassembled WGS sequence"/>
</dbReference>
<feature type="region of interest" description="Disordered" evidence="1">
    <location>
        <begin position="1"/>
        <end position="25"/>
    </location>
</feature>
<organism evidence="2 3">
    <name type="scientific">Tumebacillus lipolyticus</name>
    <dbReference type="NCBI Taxonomy" id="1280370"/>
    <lineage>
        <taxon>Bacteria</taxon>
        <taxon>Bacillati</taxon>
        <taxon>Bacillota</taxon>
        <taxon>Bacilli</taxon>
        <taxon>Bacillales</taxon>
        <taxon>Alicyclobacillaceae</taxon>
        <taxon>Tumebacillus</taxon>
    </lineage>
</organism>
<sequence length="141" mass="15624">MKAKGSKTKGRQAGTKKKNQKHKKVDAQLVQMRFFQQATPMTPITPQSVAPSMPTTPISPQSVSPSFPTTIIGGVPFPMGPSPEETARRALAESFRPTYQGGPLIFFGPQPTLPPVRQMSPLEQIFMVPFLFGRRPFTERR</sequence>
<dbReference type="EMBL" id="JBHUIO010000005">
    <property type="protein sequence ID" value="MFD2170497.1"/>
    <property type="molecule type" value="Genomic_DNA"/>
</dbReference>
<evidence type="ECO:0000313" key="3">
    <source>
        <dbReference type="Proteomes" id="UP001597343"/>
    </source>
</evidence>
<reference evidence="3" key="1">
    <citation type="journal article" date="2019" name="Int. J. Syst. Evol. Microbiol.">
        <title>The Global Catalogue of Microorganisms (GCM) 10K type strain sequencing project: providing services to taxonomists for standard genome sequencing and annotation.</title>
        <authorList>
            <consortium name="The Broad Institute Genomics Platform"/>
            <consortium name="The Broad Institute Genome Sequencing Center for Infectious Disease"/>
            <person name="Wu L."/>
            <person name="Ma J."/>
        </authorList>
    </citation>
    <scope>NUCLEOTIDE SEQUENCE [LARGE SCALE GENOMIC DNA]</scope>
    <source>
        <strain evidence="3">CGMCC 1.13574</strain>
    </source>
</reference>
<gene>
    <name evidence="2" type="ORF">ACFSOY_10830</name>
</gene>
<name>A0ABW4ZX55_9BACL</name>
<dbReference type="RefSeq" id="WP_386046487.1">
    <property type="nucleotide sequence ID" value="NZ_JBHUIO010000005.1"/>
</dbReference>
<proteinExistence type="predicted"/>
<accession>A0ABW4ZX55</accession>